<name>A0A1V9H101_9XANT</name>
<evidence type="ECO:0000313" key="1">
    <source>
        <dbReference type="EMBL" id="OQP76484.1"/>
    </source>
</evidence>
<organism evidence="1 2">
    <name type="scientific">Xanthomonas phaseoli pv. syngonii LMG 9055</name>
    <dbReference type="NCBI Taxonomy" id="1437878"/>
    <lineage>
        <taxon>Bacteria</taxon>
        <taxon>Pseudomonadati</taxon>
        <taxon>Pseudomonadota</taxon>
        <taxon>Gammaproteobacteria</taxon>
        <taxon>Lysobacterales</taxon>
        <taxon>Lysobacteraceae</taxon>
        <taxon>Xanthomonas</taxon>
    </lineage>
</organism>
<reference evidence="1 2" key="2">
    <citation type="journal article" date="2017" name="Plant Pathol.">
        <title>Pathogenicity and virulence gene content of Xanthomonas strains infecting Araceae, formerly known as Xanthomonas axonopodis pv. dieffenbachiae.</title>
        <authorList>
            <person name="Constantin E.C."/>
            <person name="Haegeman A."/>
            <person name="Van Vaerenbergh J."/>
            <person name="Baeyen S."/>
            <person name="Van Malderghem C."/>
            <person name="Maes M."/>
            <person name="Cottyn B."/>
        </authorList>
    </citation>
    <scope>NUCLEOTIDE SEQUENCE [LARGE SCALE GENOMIC DNA]</scope>
    <source>
        <strain evidence="2">LMG9055</strain>
    </source>
</reference>
<dbReference type="AlphaFoldDB" id="A0A1V9H101"/>
<reference evidence="1 2" key="1">
    <citation type="journal article" date="2016" name="Plant Pathol.">
        <title>Genetic characterization of strains named as Xanthomonas axonopodis pv. dieffenbachiae leads to a taxonomic revision of the X. axonopodis species complex.</title>
        <authorList>
            <person name="Constantin E.C."/>
            <person name="Cleenwerck I."/>
            <person name="Maes M."/>
            <person name="Baeyen S."/>
            <person name="Van Malderghem C."/>
            <person name="De Vos P."/>
            <person name="Cottyn B."/>
        </authorList>
    </citation>
    <scope>NUCLEOTIDE SEQUENCE [LARGE SCALE GENOMIC DNA]</scope>
    <source>
        <strain evidence="2">LMG9055</strain>
    </source>
</reference>
<dbReference type="Proteomes" id="UP000050343">
    <property type="component" value="Unassembled WGS sequence"/>
</dbReference>
<accession>A0A1V9H101</accession>
<evidence type="ECO:0000313" key="2">
    <source>
        <dbReference type="Proteomes" id="UP000050343"/>
    </source>
</evidence>
<protein>
    <submittedName>
        <fullName evidence="1">Uncharacterized protein</fullName>
    </submittedName>
</protein>
<dbReference type="EMBL" id="JPUO02000182">
    <property type="protein sequence ID" value="OQP76484.1"/>
    <property type="molecule type" value="Genomic_DNA"/>
</dbReference>
<comment type="caution">
    <text evidence="1">The sequence shown here is derived from an EMBL/GenBank/DDBJ whole genome shotgun (WGS) entry which is preliminary data.</text>
</comment>
<gene>
    <name evidence="1" type="ORF">IA54_009065</name>
</gene>
<sequence length="81" mass="8530">MRLVAECVAALHPIETGVAQAHADTPKGDCLFKVQRVLCRLGVALPMSCLRRVSEQLALGLNAFLSGARAQPPHAAAQNAV</sequence>
<proteinExistence type="predicted"/>